<reference evidence="2 3" key="1">
    <citation type="submission" date="2023-11" db="EMBL/GenBank/DDBJ databases">
        <title>Dfirmibasis_genome.</title>
        <authorList>
            <person name="Edelbroek B."/>
            <person name="Kjellin J."/>
            <person name="Jerlstrom-Hultqvist J."/>
            <person name="Soderbom F."/>
        </authorList>
    </citation>
    <scope>NUCLEOTIDE SEQUENCE [LARGE SCALE GENOMIC DNA]</scope>
    <source>
        <strain evidence="2 3">TNS-C-14</strain>
    </source>
</reference>
<accession>A0AAN7YS03</accession>
<feature type="signal peptide" evidence="1">
    <location>
        <begin position="1"/>
        <end position="21"/>
    </location>
</feature>
<gene>
    <name evidence="2" type="ORF">RB653_003977</name>
</gene>
<protein>
    <submittedName>
        <fullName evidence="2">Uncharacterized protein</fullName>
    </submittedName>
</protein>
<proteinExistence type="predicted"/>
<dbReference type="EMBL" id="JAVFKY010000001">
    <property type="protein sequence ID" value="KAK5582394.1"/>
    <property type="molecule type" value="Genomic_DNA"/>
</dbReference>
<comment type="caution">
    <text evidence="2">The sequence shown here is derived from an EMBL/GenBank/DDBJ whole genome shotgun (WGS) entry which is preliminary data.</text>
</comment>
<evidence type="ECO:0000256" key="1">
    <source>
        <dbReference type="SAM" id="SignalP"/>
    </source>
</evidence>
<name>A0AAN7YS03_9MYCE</name>
<evidence type="ECO:0000313" key="2">
    <source>
        <dbReference type="EMBL" id="KAK5582394.1"/>
    </source>
</evidence>
<dbReference type="AlphaFoldDB" id="A0AAN7YS03"/>
<feature type="chain" id="PRO_5042856116" evidence="1">
    <location>
        <begin position="22"/>
        <end position="65"/>
    </location>
</feature>
<evidence type="ECO:0000313" key="3">
    <source>
        <dbReference type="Proteomes" id="UP001344447"/>
    </source>
</evidence>
<dbReference type="Proteomes" id="UP001344447">
    <property type="component" value="Unassembled WGS sequence"/>
</dbReference>
<sequence length="65" mass="7420">MNKALILTIVLFFALFAFSNAVNIQEKDLQSSPVAQFCATLSEFKCWINNICLWDPVVKKCKPMH</sequence>
<keyword evidence="1" id="KW-0732">Signal</keyword>
<keyword evidence="3" id="KW-1185">Reference proteome</keyword>
<organism evidence="2 3">
    <name type="scientific">Dictyostelium firmibasis</name>
    <dbReference type="NCBI Taxonomy" id="79012"/>
    <lineage>
        <taxon>Eukaryota</taxon>
        <taxon>Amoebozoa</taxon>
        <taxon>Evosea</taxon>
        <taxon>Eumycetozoa</taxon>
        <taxon>Dictyostelia</taxon>
        <taxon>Dictyosteliales</taxon>
        <taxon>Dictyosteliaceae</taxon>
        <taxon>Dictyostelium</taxon>
    </lineage>
</organism>